<evidence type="ECO:0000256" key="4">
    <source>
        <dbReference type="ARBA" id="ARBA00022989"/>
    </source>
</evidence>
<comment type="similarity">
    <text evidence="6">Belongs to the fluoride channel Fluc/FEX (TC 1.A.43) family.</text>
</comment>
<keyword evidence="4 8" id="KW-1133">Transmembrane helix</keyword>
<sequence>MKEILLVGTGGFIGAALRYIASTWLSQFTRFGFPLGTFAVNFIGCTLLGIFVGLGLEKNSTLPLKEFAAIGVLGGFTTFSTFGLESFEMLQAGHFKMTAIYVLGSIVLGLSGIGLGILITR</sequence>
<dbReference type="HAMAP" id="MF_00454">
    <property type="entry name" value="FluC"/>
    <property type="match status" value="1"/>
</dbReference>
<protein>
    <recommendedName>
        <fullName evidence="10">Fluoride ion transporter CrcB</fullName>
    </recommendedName>
</protein>
<evidence type="ECO:0000256" key="3">
    <source>
        <dbReference type="ARBA" id="ARBA00022692"/>
    </source>
</evidence>
<gene>
    <name evidence="9" type="ORF">METZ01_LOCUS87988</name>
</gene>
<reference evidence="9" key="1">
    <citation type="submission" date="2018-05" db="EMBL/GenBank/DDBJ databases">
        <authorList>
            <person name="Lanie J.A."/>
            <person name="Ng W.-L."/>
            <person name="Kazmierczak K.M."/>
            <person name="Andrzejewski T.M."/>
            <person name="Davidsen T.M."/>
            <person name="Wayne K.J."/>
            <person name="Tettelin H."/>
            <person name="Glass J.I."/>
            <person name="Rusch D."/>
            <person name="Podicherti R."/>
            <person name="Tsui H.-C.T."/>
            <person name="Winkler M.E."/>
        </authorList>
    </citation>
    <scope>NUCLEOTIDE SEQUENCE</scope>
</reference>
<evidence type="ECO:0000256" key="5">
    <source>
        <dbReference type="ARBA" id="ARBA00023136"/>
    </source>
</evidence>
<comment type="catalytic activity">
    <reaction evidence="7">
        <text>fluoride(in) = fluoride(out)</text>
        <dbReference type="Rhea" id="RHEA:76159"/>
        <dbReference type="ChEBI" id="CHEBI:17051"/>
    </reaction>
    <physiologicalReaction direction="left-to-right" evidence="7">
        <dbReference type="Rhea" id="RHEA:76160"/>
    </physiologicalReaction>
</comment>
<dbReference type="GO" id="GO:1903425">
    <property type="term" value="F:fluoride transmembrane transporter activity"/>
    <property type="evidence" value="ECO:0007669"/>
    <property type="project" value="TreeGrafter"/>
</dbReference>
<keyword evidence="5 8" id="KW-0472">Membrane</keyword>
<evidence type="ECO:0000256" key="1">
    <source>
        <dbReference type="ARBA" id="ARBA00004651"/>
    </source>
</evidence>
<dbReference type="EMBL" id="UINC01007799">
    <property type="protein sequence ID" value="SVA35134.1"/>
    <property type="molecule type" value="Genomic_DNA"/>
</dbReference>
<dbReference type="NCBIfam" id="TIGR00494">
    <property type="entry name" value="crcB"/>
    <property type="match status" value="1"/>
</dbReference>
<keyword evidence="2" id="KW-1003">Cell membrane</keyword>
<feature type="transmembrane region" description="Helical" evidence="8">
    <location>
        <begin position="67"/>
        <end position="87"/>
    </location>
</feature>
<comment type="subcellular location">
    <subcellularLocation>
        <location evidence="1">Cell membrane</location>
        <topology evidence="1">Multi-pass membrane protein</topology>
    </subcellularLocation>
</comment>
<dbReference type="GO" id="GO:0005886">
    <property type="term" value="C:plasma membrane"/>
    <property type="evidence" value="ECO:0007669"/>
    <property type="project" value="UniProtKB-SubCell"/>
</dbReference>
<evidence type="ECO:0008006" key="10">
    <source>
        <dbReference type="Google" id="ProtNLM"/>
    </source>
</evidence>
<organism evidence="9">
    <name type="scientific">marine metagenome</name>
    <dbReference type="NCBI Taxonomy" id="408172"/>
    <lineage>
        <taxon>unclassified sequences</taxon>
        <taxon>metagenomes</taxon>
        <taxon>ecological metagenomes</taxon>
    </lineage>
</organism>
<dbReference type="AlphaFoldDB" id="A0A381V4L9"/>
<evidence type="ECO:0000256" key="2">
    <source>
        <dbReference type="ARBA" id="ARBA00022475"/>
    </source>
</evidence>
<evidence type="ECO:0000313" key="9">
    <source>
        <dbReference type="EMBL" id="SVA35134.1"/>
    </source>
</evidence>
<keyword evidence="3 8" id="KW-0812">Transmembrane</keyword>
<evidence type="ECO:0000256" key="8">
    <source>
        <dbReference type="SAM" id="Phobius"/>
    </source>
</evidence>
<dbReference type="PANTHER" id="PTHR28259:SF1">
    <property type="entry name" value="FLUORIDE EXPORT PROTEIN 1-RELATED"/>
    <property type="match status" value="1"/>
</dbReference>
<feature type="transmembrane region" description="Helical" evidence="8">
    <location>
        <begin position="99"/>
        <end position="119"/>
    </location>
</feature>
<name>A0A381V4L9_9ZZZZ</name>
<dbReference type="Pfam" id="PF02537">
    <property type="entry name" value="CRCB"/>
    <property type="match status" value="1"/>
</dbReference>
<evidence type="ECO:0000256" key="6">
    <source>
        <dbReference type="ARBA" id="ARBA00035120"/>
    </source>
</evidence>
<accession>A0A381V4L9</accession>
<evidence type="ECO:0000256" key="7">
    <source>
        <dbReference type="ARBA" id="ARBA00035585"/>
    </source>
</evidence>
<dbReference type="InterPro" id="IPR003691">
    <property type="entry name" value="FluC"/>
</dbReference>
<proteinExistence type="inferred from homology"/>
<dbReference type="PANTHER" id="PTHR28259">
    <property type="entry name" value="FLUORIDE EXPORT PROTEIN 1-RELATED"/>
    <property type="match status" value="1"/>
</dbReference>
<feature type="transmembrane region" description="Helical" evidence="8">
    <location>
        <begin position="34"/>
        <end position="55"/>
    </location>
</feature>